<sequence length="220" mass="24060">MKRLLTLLGVSCFYFFADAGPTHNTCGDEISLIRHHYSISYGDTIEAGVALEHEISTTWSVSPASGVNKASGSGKTTGDLIFSQPGKYQITFQIPAHGDHPAKTETALVEVSNVKMIFDTQKISFSRPLTTGDASGVIMTVPVEVKTYDSKPFDYTTREVQTTGVGRVSSRLKDGRAMLKEGQNLLPFELSGSISQRGNIQFRVYDDKGEAVFFNYSITN</sequence>
<keyword evidence="1" id="KW-0732">Signal</keyword>
<reference evidence="2 3" key="1">
    <citation type="journal article" date="2019" name="Int. J. Syst. Evol. Microbiol.">
        <title>The Global Catalogue of Microorganisms (GCM) 10K type strain sequencing project: providing services to taxonomists for standard genome sequencing and annotation.</title>
        <authorList>
            <consortium name="The Broad Institute Genomics Platform"/>
            <consortium name="The Broad Institute Genome Sequencing Center for Infectious Disease"/>
            <person name="Wu L."/>
            <person name="Ma J."/>
        </authorList>
    </citation>
    <scope>NUCLEOTIDE SEQUENCE [LARGE SCALE GENOMIC DNA]</scope>
    <source>
        <strain evidence="2 3">JCM 16083</strain>
    </source>
</reference>
<organism evidence="2 3">
    <name type="scientific">Wandonia haliotis</name>
    <dbReference type="NCBI Taxonomy" id="574963"/>
    <lineage>
        <taxon>Bacteria</taxon>
        <taxon>Pseudomonadati</taxon>
        <taxon>Bacteroidota</taxon>
        <taxon>Flavobacteriia</taxon>
        <taxon>Flavobacteriales</taxon>
        <taxon>Crocinitomicaceae</taxon>
        <taxon>Wandonia</taxon>
    </lineage>
</organism>
<proteinExistence type="predicted"/>
<dbReference type="EMBL" id="BAAAFH010000022">
    <property type="protein sequence ID" value="GAA0876436.1"/>
    <property type="molecule type" value="Genomic_DNA"/>
</dbReference>
<dbReference type="Proteomes" id="UP001501126">
    <property type="component" value="Unassembled WGS sequence"/>
</dbReference>
<name>A0ABN1MTE3_9FLAO</name>
<evidence type="ECO:0000256" key="1">
    <source>
        <dbReference type="SAM" id="SignalP"/>
    </source>
</evidence>
<comment type="caution">
    <text evidence="2">The sequence shown here is derived from an EMBL/GenBank/DDBJ whole genome shotgun (WGS) entry which is preliminary data.</text>
</comment>
<protein>
    <submittedName>
        <fullName evidence="2">Uncharacterized protein</fullName>
    </submittedName>
</protein>
<evidence type="ECO:0000313" key="2">
    <source>
        <dbReference type="EMBL" id="GAA0876436.1"/>
    </source>
</evidence>
<accession>A0ABN1MTE3</accession>
<feature type="signal peptide" evidence="1">
    <location>
        <begin position="1"/>
        <end position="19"/>
    </location>
</feature>
<dbReference type="RefSeq" id="WP_343789267.1">
    <property type="nucleotide sequence ID" value="NZ_BAAAFH010000022.1"/>
</dbReference>
<evidence type="ECO:0000313" key="3">
    <source>
        <dbReference type="Proteomes" id="UP001501126"/>
    </source>
</evidence>
<keyword evidence="3" id="KW-1185">Reference proteome</keyword>
<gene>
    <name evidence="2" type="ORF">GCM10009118_28460</name>
</gene>
<feature type="chain" id="PRO_5047435602" evidence="1">
    <location>
        <begin position="20"/>
        <end position="220"/>
    </location>
</feature>